<feature type="compositionally biased region" description="Low complexity" evidence="1">
    <location>
        <begin position="45"/>
        <end position="56"/>
    </location>
</feature>
<feature type="region of interest" description="Disordered" evidence="1">
    <location>
        <begin position="45"/>
        <end position="80"/>
    </location>
</feature>
<feature type="compositionally biased region" description="Pro residues" evidence="1">
    <location>
        <begin position="116"/>
        <end position="125"/>
    </location>
</feature>
<dbReference type="HOGENOM" id="CLU_1918434_0_0_1"/>
<proteinExistence type="predicted"/>
<organism evidence="2 3">
    <name type="scientific">Sphaerobolus stellatus (strain SS14)</name>
    <dbReference type="NCBI Taxonomy" id="990650"/>
    <lineage>
        <taxon>Eukaryota</taxon>
        <taxon>Fungi</taxon>
        <taxon>Dikarya</taxon>
        <taxon>Basidiomycota</taxon>
        <taxon>Agaricomycotina</taxon>
        <taxon>Agaricomycetes</taxon>
        <taxon>Phallomycetidae</taxon>
        <taxon>Geastrales</taxon>
        <taxon>Sphaerobolaceae</taxon>
        <taxon>Sphaerobolus</taxon>
    </lineage>
</organism>
<gene>
    <name evidence="2" type="ORF">M422DRAFT_257906</name>
</gene>
<feature type="region of interest" description="Disordered" evidence="1">
    <location>
        <begin position="1"/>
        <end position="29"/>
    </location>
</feature>
<evidence type="ECO:0000313" key="3">
    <source>
        <dbReference type="Proteomes" id="UP000054279"/>
    </source>
</evidence>
<sequence length="132" mass="14596">MSSTRRTSVRTTSKMTSGHRDDPPPASSRARVVVVIITSCATSSTPTTYPITGTVTDSTFPLPLPRPHPRPTPGPARAWGHDHALDQDLRRTRNLLRALLLALFHRHPRPHRHSPPLSPTSPPQIPHRVRPA</sequence>
<reference evidence="2 3" key="1">
    <citation type="submission" date="2014-06" db="EMBL/GenBank/DDBJ databases">
        <title>Evolutionary Origins and Diversification of the Mycorrhizal Mutualists.</title>
        <authorList>
            <consortium name="DOE Joint Genome Institute"/>
            <consortium name="Mycorrhizal Genomics Consortium"/>
            <person name="Kohler A."/>
            <person name="Kuo A."/>
            <person name="Nagy L.G."/>
            <person name="Floudas D."/>
            <person name="Copeland A."/>
            <person name="Barry K.W."/>
            <person name="Cichocki N."/>
            <person name="Veneault-Fourrey C."/>
            <person name="LaButti K."/>
            <person name="Lindquist E.A."/>
            <person name="Lipzen A."/>
            <person name="Lundell T."/>
            <person name="Morin E."/>
            <person name="Murat C."/>
            <person name="Riley R."/>
            <person name="Ohm R."/>
            <person name="Sun H."/>
            <person name="Tunlid A."/>
            <person name="Henrissat B."/>
            <person name="Grigoriev I.V."/>
            <person name="Hibbett D.S."/>
            <person name="Martin F."/>
        </authorList>
    </citation>
    <scope>NUCLEOTIDE SEQUENCE [LARGE SCALE GENOMIC DNA]</scope>
    <source>
        <strain evidence="2 3">SS14</strain>
    </source>
</reference>
<accession>A0A0C9VMW0</accession>
<feature type="compositionally biased region" description="Low complexity" evidence="1">
    <location>
        <begin position="1"/>
        <end position="16"/>
    </location>
</feature>
<feature type="region of interest" description="Disordered" evidence="1">
    <location>
        <begin position="107"/>
        <end position="132"/>
    </location>
</feature>
<dbReference type="EMBL" id="KN837153">
    <property type="protein sequence ID" value="KIJ39300.1"/>
    <property type="molecule type" value="Genomic_DNA"/>
</dbReference>
<evidence type="ECO:0000313" key="2">
    <source>
        <dbReference type="EMBL" id="KIJ39300.1"/>
    </source>
</evidence>
<evidence type="ECO:0000256" key="1">
    <source>
        <dbReference type="SAM" id="MobiDB-lite"/>
    </source>
</evidence>
<dbReference type="AlphaFoldDB" id="A0A0C9VMW0"/>
<protein>
    <submittedName>
        <fullName evidence="2">Uncharacterized protein</fullName>
    </submittedName>
</protein>
<name>A0A0C9VMW0_SPHS4</name>
<dbReference type="Proteomes" id="UP000054279">
    <property type="component" value="Unassembled WGS sequence"/>
</dbReference>
<keyword evidence="3" id="KW-1185">Reference proteome</keyword>
<feature type="compositionally biased region" description="Pro residues" evidence="1">
    <location>
        <begin position="62"/>
        <end position="74"/>
    </location>
</feature>